<evidence type="ECO:0000313" key="2">
    <source>
        <dbReference type="EMBL" id="KAG5644260.1"/>
    </source>
</evidence>
<organism evidence="2 3">
    <name type="scientific">Asterophora parasitica</name>
    <dbReference type="NCBI Taxonomy" id="117018"/>
    <lineage>
        <taxon>Eukaryota</taxon>
        <taxon>Fungi</taxon>
        <taxon>Dikarya</taxon>
        <taxon>Basidiomycota</taxon>
        <taxon>Agaricomycotina</taxon>
        <taxon>Agaricomycetes</taxon>
        <taxon>Agaricomycetidae</taxon>
        <taxon>Agaricales</taxon>
        <taxon>Tricholomatineae</taxon>
        <taxon>Lyophyllaceae</taxon>
        <taxon>Asterophora</taxon>
    </lineage>
</organism>
<reference evidence="2" key="2">
    <citation type="submission" date="2021-10" db="EMBL/GenBank/DDBJ databases">
        <title>Phylogenomics reveals ancestral predisposition of the termite-cultivated fungus Termitomyces towards a domesticated lifestyle.</title>
        <authorList>
            <person name="Auxier B."/>
            <person name="Grum-Grzhimaylo A."/>
            <person name="Cardenas M.E."/>
            <person name="Lodge J.D."/>
            <person name="Laessoe T."/>
            <person name="Pedersen O."/>
            <person name="Smith M.E."/>
            <person name="Kuyper T.W."/>
            <person name="Franco-Molano E.A."/>
            <person name="Baroni T.J."/>
            <person name="Aanen D.K."/>
        </authorList>
    </citation>
    <scope>NUCLEOTIDE SEQUENCE</scope>
    <source>
        <strain evidence="2">AP01</strain>
        <tissue evidence="2">Mycelium</tissue>
    </source>
</reference>
<evidence type="ECO:0000256" key="1">
    <source>
        <dbReference type="SAM" id="MobiDB-lite"/>
    </source>
</evidence>
<gene>
    <name evidence="2" type="ORF">DXG03_008798</name>
</gene>
<dbReference type="EMBL" id="JABCKV010000077">
    <property type="protein sequence ID" value="KAG5644260.1"/>
    <property type="molecule type" value="Genomic_DNA"/>
</dbReference>
<keyword evidence="3" id="KW-1185">Reference proteome</keyword>
<sequence>MPADLNIPRENNQNPKRRDSKLFRDRDAELYILSVENTVFRIHLQRLEMAPKFPYRSPNYIQGNTYVIAYKVPEKAAVLELMFQFIYPWRQPALGNLDYEVLAELAEAVEKYEVYPAQQICHDMMMNTLPHHAFEILEYAVKHNYPELRDLAAPSALPTEYYTLWKEEHSDVDILVFALCSRFHQRIQVKCPLEKCPGKPVVKDRSKGVSLDGKYYFVGCSKWHWYERYEHIYFAIPPEVDEAEFVRLFGRRATRLSSQNL</sequence>
<dbReference type="InterPro" id="IPR011333">
    <property type="entry name" value="SKP1/BTB/POZ_sf"/>
</dbReference>
<name>A0A9P7GBJ2_9AGAR</name>
<accession>A0A9P7GBJ2</accession>
<dbReference type="OrthoDB" id="2751380at2759"/>
<evidence type="ECO:0000313" key="3">
    <source>
        <dbReference type="Proteomes" id="UP000775547"/>
    </source>
</evidence>
<comment type="caution">
    <text evidence="2">The sequence shown here is derived from an EMBL/GenBank/DDBJ whole genome shotgun (WGS) entry which is preliminary data.</text>
</comment>
<dbReference type="Gene3D" id="3.30.710.10">
    <property type="entry name" value="Potassium Channel Kv1.1, Chain A"/>
    <property type="match status" value="1"/>
</dbReference>
<protein>
    <recommendedName>
        <fullName evidence="4">BTB domain-containing protein</fullName>
    </recommendedName>
</protein>
<proteinExistence type="predicted"/>
<feature type="region of interest" description="Disordered" evidence="1">
    <location>
        <begin position="1"/>
        <end position="20"/>
    </location>
</feature>
<dbReference type="Proteomes" id="UP000775547">
    <property type="component" value="Unassembled WGS sequence"/>
</dbReference>
<dbReference type="AlphaFoldDB" id="A0A9P7GBJ2"/>
<reference evidence="2" key="1">
    <citation type="submission" date="2020-07" db="EMBL/GenBank/DDBJ databases">
        <authorList>
            <person name="Nieuwenhuis M."/>
            <person name="Van De Peppel L.J.J."/>
        </authorList>
    </citation>
    <scope>NUCLEOTIDE SEQUENCE</scope>
    <source>
        <strain evidence="2">AP01</strain>
        <tissue evidence="2">Mycelium</tissue>
    </source>
</reference>
<evidence type="ECO:0008006" key="4">
    <source>
        <dbReference type="Google" id="ProtNLM"/>
    </source>
</evidence>